<evidence type="ECO:0000313" key="1">
    <source>
        <dbReference type="EMBL" id="SFD33102.1"/>
    </source>
</evidence>
<sequence>MIKFNFGFKILFLLILVTSIDRLHANEKEQALTLEQLNAYLAAPNRQENDSQRDQSRKPAQIMHFSGIAKGDHILDIFAGGGWYSELFSMAVGDKGKVYVQNDSVIWRFAQKRIEKRTKNNRLKNLTRLDKIDLPDINIPEKSIDIAFTALNYHDLFFTYDISDGKKTIFREAEVDHKAALAKIKASLKDDGVFIIIDHHAHKGSGLEAPNSVHRIDSNIVKYQLEEAGFVLVEQAFYLANPEDDLSMSVFEDKLRGKTDRFIYKFKKRE</sequence>
<keyword evidence="2" id="KW-1185">Reference proteome</keyword>
<dbReference type="Pfam" id="PF01135">
    <property type="entry name" value="PCMT"/>
    <property type="match status" value="1"/>
</dbReference>
<dbReference type="Proteomes" id="UP000198862">
    <property type="component" value="Unassembled WGS sequence"/>
</dbReference>
<evidence type="ECO:0000313" key="2">
    <source>
        <dbReference type="Proteomes" id="UP000198862"/>
    </source>
</evidence>
<dbReference type="AlphaFoldDB" id="A0A1I1RFY1"/>
<dbReference type="GO" id="GO:0008168">
    <property type="term" value="F:methyltransferase activity"/>
    <property type="evidence" value="ECO:0007669"/>
    <property type="project" value="UniProtKB-KW"/>
</dbReference>
<dbReference type="Gene3D" id="3.40.50.150">
    <property type="entry name" value="Vaccinia Virus protein VP39"/>
    <property type="match status" value="1"/>
</dbReference>
<dbReference type="EMBL" id="FOLO01000049">
    <property type="protein sequence ID" value="SFD33102.1"/>
    <property type="molecule type" value="Genomic_DNA"/>
</dbReference>
<accession>A0A1I1RFY1</accession>
<reference evidence="1 2" key="1">
    <citation type="submission" date="2016-10" db="EMBL/GenBank/DDBJ databases">
        <authorList>
            <person name="de Groot N.N."/>
        </authorList>
    </citation>
    <scope>NUCLEOTIDE SEQUENCE [LARGE SCALE GENOMIC DNA]</scope>
    <source>
        <strain evidence="1 2">DSM 6059</strain>
    </source>
</reference>
<organism evidence="1 2">
    <name type="scientific">Pseudoalteromonas denitrificans DSM 6059</name>
    <dbReference type="NCBI Taxonomy" id="1123010"/>
    <lineage>
        <taxon>Bacteria</taxon>
        <taxon>Pseudomonadati</taxon>
        <taxon>Pseudomonadota</taxon>
        <taxon>Gammaproteobacteria</taxon>
        <taxon>Alteromonadales</taxon>
        <taxon>Pseudoalteromonadaceae</taxon>
        <taxon>Pseudoalteromonas</taxon>
    </lineage>
</organism>
<keyword evidence="1" id="KW-0808">Transferase</keyword>
<dbReference type="PIRSF" id="PIRSF031679">
    <property type="entry name" value="Mtase_Alr7345_prd"/>
    <property type="match status" value="1"/>
</dbReference>
<gene>
    <name evidence="1" type="ORF">SAMN02745724_04224</name>
</gene>
<protein>
    <submittedName>
        <fullName evidence="1">Predicted methyltransferase</fullName>
    </submittedName>
</protein>
<dbReference type="RefSeq" id="WP_143085130.1">
    <property type="nucleotide sequence ID" value="NZ_FOLO01000049.1"/>
</dbReference>
<proteinExistence type="predicted"/>
<dbReference type="SUPFAM" id="SSF53335">
    <property type="entry name" value="S-adenosyl-L-methionine-dependent methyltransferases"/>
    <property type="match status" value="1"/>
</dbReference>
<dbReference type="InterPro" id="IPR016980">
    <property type="entry name" value="S-AdoMet-dep_MeTrfase_Alr7345"/>
</dbReference>
<dbReference type="OrthoDB" id="9801692at2"/>
<dbReference type="GO" id="GO:0032259">
    <property type="term" value="P:methylation"/>
    <property type="evidence" value="ECO:0007669"/>
    <property type="project" value="UniProtKB-KW"/>
</dbReference>
<dbReference type="InterPro" id="IPR029063">
    <property type="entry name" value="SAM-dependent_MTases_sf"/>
</dbReference>
<name>A0A1I1RFY1_9GAMM</name>
<dbReference type="STRING" id="1123010.SAMN02745724_04224"/>
<keyword evidence="1" id="KW-0489">Methyltransferase</keyword>